<protein>
    <submittedName>
        <fullName evidence="1">Uncharacterized protein</fullName>
    </submittedName>
</protein>
<evidence type="ECO:0000313" key="1">
    <source>
        <dbReference type="EMBL" id="KAL2472431.1"/>
    </source>
</evidence>
<gene>
    <name evidence="1" type="ORF">Adt_40567</name>
</gene>
<reference evidence="2" key="1">
    <citation type="submission" date="2024-07" db="EMBL/GenBank/DDBJ databases">
        <title>Two chromosome-level genome assemblies of Korean endemic species Abeliophyllum distichum and Forsythia ovata (Oleaceae).</title>
        <authorList>
            <person name="Jang H."/>
        </authorList>
    </citation>
    <scope>NUCLEOTIDE SEQUENCE [LARGE SCALE GENOMIC DNA]</scope>
</reference>
<comment type="caution">
    <text evidence="1">The sequence shown here is derived from an EMBL/GenBank/DDBJ whole genome shotgun (WGS) entry which is preliminary data.</text>
</comment>
<sequence length="124" mass="14165">MILVCGSTLQWKLKFASGNCRKQGRKIVMCCPWSGSDTEKQQQKQIVGFTQKERYVETPDLESSKIVRENPLENIGLNYLPALSLSFLVPAMEIQFPFQFHLLSVCVLLPLFDNQGMEEIEIPQ</sequence>
<organism evidence="1 2">
    <name type="scientific">Abeliophyllum distichum</name>
    <dbReference type="NCBI Taxonomy" id="126358"/>
    <lineage>
        <taxon>Eukaryota</taxon>
        <taxon>Viridiplantae</taxon>
        <taxon>Streptophyta</taxon>
        <taxon>Embryophyta</taxon>
        <taxon>Tracheophyta</taxon>
        <taxon>Spermatophyta</taxon>
        <taxon>Magnoliopsida</taxon>
        <taxon>eudicotyledons</taxon>
        <taxon>Gunneridae</taxon>
        <taxon>Pentapetalae</taxon>
        <taxon>asterids</taxon>
        <taxon>lamiids</taxon>
        <taxon>Lamiales</taxon>
        <taxon>Oleaceae</taxon>
        <taxon>Forsythieae</taxon>
        <taxon>Abeliophyllum</taxon>
    </lineage>
</organism>
<dbReference type="Proteomes" id="UP001604336">
    <property type="component" value="Unassembled WGS sequence"/>
</dbReference>
<name>A0ABD1Q894_9LAMI</name>
<evidence type="ECO:0000313" key="2">
    <source>
        <dbReference type="Proteomes" id="UP001604336"/>
    </source>
</evidence>
<dbReference type="AlphaFoldDB" id="A0ABD1Q894"/>
<dbReference type="EMBL" id="JBFOLK010000012">
    <property type="protein sequence ID" value="KAL2472431.1"/>
    <property type="molecule type" value="Genomic_DNA"/>
</dbReference>
<accession>A0ABD1Q894</accession>
<proteinExistence type="predicted"/>
<keyword evidence="2" id="KW-1185">Reference proteome</keyword>